<keyword evidence="2" id="KW-0472">Membrane</keyword>
<organism evidence="3 4">
    <name type="scientific">Beauveria bassiana</name>
    <name type="common">White muscardine disease fungus</name>
    <name type="synonym">Tritirachium shiotae</name>
    <dbReference type="NCBI Taxonomy" id="176275"/>
    <lineage>
        <taxon>Eukaryota</taxon>
        <taxon>Fungi</taxon>
        <taxon>Dikarya</taxon>
        <taxon>Ascomycota</taxon>
        <taxon>Pezizomycotina</taxon>
        <taxon>Sordariomycetes</taxon>
        <taxon>Hypocreomycetidae</taxon>
        <taxon>Hypocreales</taxon>
        <taxon>Cordycipitaceae</taxon>
        <taxon>Beauveria</taxon>
    </lineage>
</organism>
<evidence type="ECO:0000313" key="3">
    <source>
        <dbReference type="EMBL" id="PMB72833.1"/>
    </source>
</evidence>
<reference evidence="3 4" key="1">
    <citation type="journal article" date="2016" name="Appl. Microbiol. Biotechnol.">
        <title>Characterization of T-DNA insertion mutants with decreased virulence in the entomopathogenic fungus Beauveria bassiana JEF-007.</title>
        <authorList>
            <person name="Kim S."/>
            <person name="Lee S.J."/>
            <person name="Nai Y.S."/>
            <person name="Yu J.S."/>
            <person name="Lee M.R."/>
            <person name="Yang Y.T."/>
            <person name="Kim J.S."/>
        </authorList>
    </citation>
    <scope>NUCLEOTIDE SEQUENCE [LARGE SCALE GENOMIC DNA]</scope>
    <source>
        <strain evidence="3 4">JEF-007</strain>
    </source>
</reference>
<gene>
    <name evidence="3" type="primary">ESBP6_1</name>
    <name evidence="3" type="ORF">BM221_000250</name>
</gene>
<evidence type="ECO:0000313" key="4">
    <source>
        <dbReference type="Proteomes" id="UP000235728"/>
    </source>
</evidence>
<dbReference type="SUPFAM" id="SSF103473">
    <property type="entry name" value="MFS general substrate transporter"/>
    <property type="match status" value="1"/>
</dbReference>
<sequence length="242" mass="25142">MSSTTSTSIQLTDNVGWASSRPNAAVGTTSRTRPSAAAGRTAEEEEEILAASRAADSAAPDGGYGWAIVASGCVLMWWGVGTTYAWGVIQRTLVRDGLAGPAVVSFIGSLQAAMVSLCATANAWLLQRLGPRRTALTGVALMGGCEILSSFTTRNLGGLFVTSGVMFGLGASKKRGLANGLIFAGSGLGGAAISFALDPLIEKIGLTMAYRVLGIATLATGLPAAWIMKERTRLPRRQFIEW</sequence>
<feature type="transmembrane region" description="Helical" evidence="2">
    <location>
        <begin position="64"/>
        <end position="86"/>
    </location>
</feature>
<keyword evidence="2" id="KW-1133">Transmembrane helix</keyword>
<feature type="transmembrane region" description="Helical" evidence="2">
    <location>
        <begin position="98"/>
        <end position="127"/>
    </location>
</feature>
<comment type="caution">
    <text evidence="3">The sequence shown here is derived from an EMBL/GenBank/DDBJ whole genome shotgun (WGS) entry which is preliminary data.</text>
</comment>
<dbReference type="Gene3D" id="1.20.1250.20">
    <property type="entry name" value="MFS general substrate transporter like domains"/>
    <property type="match status" value="1"/>
</dbReference>
<dbReference type="PANTHER" id="PTHR11360:SF305">
    <property type="entry name" value="MAJOR FACILITATOR SUPERFAMILY (MFS) PROFILE DOMAIN-CONTAINING PROTEIN"/>
    <property type="match status" value="1"/>
</dbReference>
<dbReference type="PANTHER" id="PTHR11360">
    <property type="entry name" value="MONOCARBOXYLATE TRANSPORTER"/>
    <property type="match status" value="1"/>
</dbReference>
<dbReference type="EMBL" id="MRVG01000001">
    <property type="protein sequence ID" value="PMB72833.1"/>
    <property type="molecule type" value="Genomic_DNA"/>
</dbReference>
<proteinExistence type="predicted"/>
<name>A0A2N6NZY8_BEABA</name>
<feature type="region of interest" description="Disordered" evidence="1">
    <location>
        <begin position="20"/>
        <end position="42"/>
    </location>
</feature>
<accession>A0A2N6NZY8</accession>
<feature type="transmembrane region" description="Helical" evidence="2">
    <location>
        <begin position="209"/>
        <end position="228"/>
    </location>
</feature>
<feature type="transmembrane region" description="Helical" evidence="2">
    <location>
        <begin position="176"/>
        <end position="197"/>
    </location>
</feature>
<evidence type="ECO:0000256" key="2">
    <source>
        <dbReference type="SAM" id="Phobius"/>
    </source>
</evidence>
<feature type="compositionally biased region" description="Polar residues" evidence="1">
    <location>
        <begin position="20"/>
        <end position="33"/>
    </location>
</feature>
<dbReference type="AlphaFoldDB" id="A0A2N6NZY8"/>
<evidence type="ECO:0000256" key="1">
    <source>
        <dbReference type="SAM" id="MobiDB-lite"/>
    </source>
</evidence>
<dbReference type="OMA" id="CATANAW"/>
<protein>
    <submittedName>
        <fullName evidence="3">Putative transporter ESBP6</fullName>
    </submittedName>
</protein>
<dbReference type="Proteomes" id="UP000235728">
    <property type="component" value="Unassembled WGS sequence"/>
</dbReference>
<dbReference type="InterPro" id="IPR036259">
    <property type="entry name" value="MFS_trans_sf"/>
</dbReference>
<dbReference type="InterPro" id="IPR050327">
    <property type="entry name" value="Proton-linked_MCT"/>
</dbReference>
<keyword evidence="2" id="KW-0812">Transmembrane</keyword>